<dbReference type="PANTHER" id="PTHR31885:SF6">
    <property type="entry name" value="GH04784P"/>
    <property type="match status" value="1"/>
</dbReference>
<comment type="caution">
    <text evidence="10">The sequence shown here is derived from an EMBL/GenBank/DDBJ whole genome shotgun (WGS) entry which is preliminary data.</text>
</comment>
<evidence type="ECO:0000256" key="8">
    <source>
        <dbReference type="ARBA" id="ARBA00049560"/>
    </source>
</evidence>
<dbReference type="AlphaFoldDB" id="A0A9W9Z295"/>
<dbReference type="GO" id="GO:0016020">
    <property type="term" value="C:membrane"/>
    <property type="evidence" value="ECO:0007669"/>
    <property type="project" value="UniProtKB-SubCell"/>
</dbReference>
<dbReference type="Pfam" id="PF07947">
    <property type="entry name" value="YhhN"/>
    <property type="match status" value="1"/>
</dbReference>
<keyword evidence="3 9" id="KW-0812">Transmembrane</keyword>
<evidence type="ECO:0000256" key="5">
    <source>
        <dbReference type="ARBA" id="ARBA00023136"/>
    </source>
</evidence>
<feature type="transmembrane region" description="Helical" evidence="9">
    <location>
        <begin position="137"/>
        <end position="154"/>
    </location>
</feature>
<comment type="catalytic activity">
    <reaction evidence="7">
        <text>a 1-O-(1Z-alkenyl)-sn-glycero-3-phosphoethanolamine + H2O = a 2,3-saturated aldehyde + sn-glycero-3-phosphoethanolamine</text>
        <dbReference type="Rhea" id="RHEA:16905"/>
        <dbReference type="ChEBI" id="CHEBI:15377"/>
        <dbReference type="ChEBI" id="CHEBI:73359"/>
        <dbReference type="ChEBI" id="CHEBI:77288"/>
        <dbReference type="ChEBI" id="CHEBI:143890"/>
        <dbReference type="EC" id="3.3.2.2"/>
    </reaction>
</comment>
<reference evidence="10" key="1">
    <citation type="submission" date="2023-01" db="EMBL/GenBank/DDBJ databases">
        <title>Genome assembly of the deep-sea coral Lophelia pertusa.</title>
        <authorList>
            <person name="Herrera S."/>
            <person name="Cordes E."/>
        </authorList>
    </citation>
    <scope>NUCLEOTIDE SEQUENCE</scope>
    <source>
        <strain evidence="10">USNM1676648</strain>
        <tissue evidence="10">Polyp</tissue>
    </source>
</reference>
<proteinExistence type="inferred from homology"/>
<evidence type="ECO:0000256" key="7">
    <source>
        <dbReference type="ARBA" id="ARBA00049458"/>
    </source>
</evidence>
<dbReference type="OrthoDB" id="2133758at2759"/>
<evidence type="ECO:0000256" key="2">
    <source>
        <dbReference type="ARBA" id="ARBA00007375"/>
    </source>
</evidence>
<keyword evidence="11" id="KW-1185">Reference proteome</keyword>
<evidence type="ECO:0000256" key="1">
    <source>
        <dbReference type="ARBA" id="ARBA00004141"/>
    </source>
</evidence>
<feature type="transmembrane region" description="Helical" evidence="9">
    <location>
        <begin position="228"/>
        <end position="248"/>
    </location>
</feature>
<dbReference type="EMBL" id="MU826830">
    <property type="protein sequence ID" value="KAJ7373762.1"/>
    <property type="molecule type" value="Genomic_DNA"/>
</dbReference>
<dbReference type="GO" id="GO:0047408">
    <property type="term" value="F:alkenylglycerophosphocholine hydrolase activity"/>
    <property type="evidence" value="ECO:0007669"/>
    <property type="project" value="UniProtKB-EC"/>
</dbReference>
<evidence type="ECO:0000313" key="11">
    <source>
        <dbReference type="Proteomes" id="UP001163046"/>
    </source>
</evidence>
<protein>
    <recommendedName>
        <fullName evidence="6">lysoplasmalogenase</fullName>
        <ecNumber evidence="6">3.3.2.2</ecNumber>
    </recommendedName>
</protein>
<keyword evidence="4 9" id="KW-1133">Transmembrane helix</keyword>
<gene>
    <name evidence="10" type="primary">TMEM86A_1</name>
    <name evidence="10" type="ORF">OS493_011371</name>
</gene>
<feature type="transmembrane region" description="Helical" evidence="9">
    <location>
        <begin position="30"/>
        <end position="50"/>
    </location>
</feature>
<evidence type="ECO:0000256" key="9">
    <source>
        <dbReference type="SAM" id="Phobius"/>
    </source>
</evidence>
<dbReference type="PANTHER" id="PTHR31885">
    <property type="entry name" value="GH04784P"/>
    <property type="match status" value="1"/>
</dbReference>
<sequence length="257" mass="28759">MEEIHGSTSSRAKLFSSNCELKPVDVFKQAVLKLIPFFKTFCIYFILWLPEAEDPSVLAAIIKILPILSLCGFVILQGVSLSVKYDYNRRILFGLIFSMFGDIFIVWEHSHFSFGVVSFGVAHLCYATAFGFEPINLMVLLGLLLPSLHTYSLYLPNLEGFLVGAIAGYMLMITIMIWRAVTGLQVSLRGKAWQWTKLCACVGSISFGISDLILGLNKFYMPIPYTRAIVMVTYYSAQLGITLSSFTVSQVKIQKTN</sequence>
<name>A0A9W9Z295_9CNID</name>
<evidence type="ECO:0000256" key="4">
    <source>
        <dbReference type="ARBA" id="ARBA00022989"/>
    </source>
</evidence>
<feature type="transmembrane region" description="Helical" evidence="9">
    <location>
        <begin position="160"/>
        <end position="178"/>
    </location>
</feature>
<dbReference type="EC" id="3.3.2.2" evidence="6"/>
<evidence type="ECO:0000256" key="6">
    <source>
        <dbReference type="ARBA" id="ARBA00035673"/>
    </source>
</evidence>
<accession>A0A9W9Z295</accession>
<dbReference type="InterPro" id="IPR012506">
    <property type="entry name" value="TMEM86B-like"/>
</dbReference>
<feature type="transmembrane region" description="Helical" evidence="9">
    <location>
        <begin position="91"/>
        <end position="107"/>
    </location>
</feature>
<keyword evidence="5 9" id="KW-0472">Membrane</keyword>
<comment type="catalytic activity">
    <reaction evidence="8">
        <text>a 1-O-(1Z-alkenyl)-sn-glycero-3-phosphocholine + H2O = a 2,3-saturated aldehyde + sn-glycerol 3-phosphocholine</text>
        <dbReference type="Rhea" id="RHEA:22544"/>
        <dbReference type="ChEBI" id="CHEBI:15377"/>
        <dbReference type="ChEBI" id="CHEBI:16870"/>
        <dbReference type="ChEBI" id="CHEBI:73359"/>
        <dbReference type="ChEBI" id="CHEBI:77287"/>
        <dbReference type="EC" id="3.3.2.2"/>
    </reaction>
</comment>
<organism evidence="10 11">
    <name type="scientific">Desmophyllum pertusum</name>
    <dbReference type="NCBI Taxonomy" id="174260"/>
    <lineage>
        <taxon>Eukaryota</taxon>
        <taxon>Metazoa</taxon>
        <taxon>Cnidaria</taxon>
        <taxon>Anthozoa</taxon>
        <taxon>Hexacorallia</taxon>
        <taxon>Scleractinia</taxon>
        <taxon>Caryophylliina</taxon>
        <taxon>Caryophylliidae</taxon>
        <taxon>Desmophyllum</taxon>
    </lineage>
</organism>
<evidence type="ECO:0000313" key="10">
    <source>
        <dbReference type="EMBL" id="KAJ7373762.1"/>
    </source>
</evidence>
<evidence type="ECO:0000256" key="3">
    <source>
        <dbReference type="ARBA" id="ARBA00022692"/>
    </source>
</evidence>
<comment type="similarity">
    <text evidence="2">Belongs to the TMEM86 family.</text>
</comment>
<feature type="transmembrane region" description="Helical" evidence="9">
    <location>
        <begin position="56"/>
        <end position="79"/>
    </location>
</feature>
<comment type="subcellular location">
    <subcellularLocation>
        <location evidence="1">Membrane</location>
        <topology evidence="1">Multi-pass membrane protein</topology>
    </subcellularLocation>
</comment>
<keyword evidence="10" id="KW-0378">Hydrolase</keyword>
<dbReference type="Proteomes" id="UP001163046">
    <property type="component" value="Unassembled WGS sequence"/>
</dbReference>